<dbReference type="EMBL" id="CP017075">
    <property type="protein sequence ID" value="AOR76457.1"/>
    <property type="molecule type" value="Genomic_DNA"/>
</dbReference>
<dbReference type="Proteomes" id="UP000094626">
    <property type="component" value="Chromosome"/>
</dbReference>
<keyword evidence="2" id="KW-0479">Metal-binding</keyword>
<name>A0A1D8A2X0_9SPHN</name>
<dbReference type="GO" id="GO:0005737">
    <property type="term" value="C:cytoplasm"/>
    <property type="evidence" value="ECO:0007669"/>
    <property type="project" value="TreeGrafter"/>
</dbReference>
<dbReference type="InterPro" id="IPR050251">
    <property type="entry name" value="HpcH-HpaI_aldolase"/>
</dbReference>
<dbReference type="GO" id="GO:0046872">
    <property type="term" value="F:metal ion binding"/>
    <property type="evidence" value="ECO:0007669"/>
    <property type="project" value="UniProtKB-KW"/>
</dbReference>
<accession>A0A1D8A2X0</accession>
<dbReference type="PANTHER" id="PTHR30502">
    <property type="entry name" value="2-KETO-3-DEOXY-L-RHAMNONATE ALDOLASE"/>
    <property type="match status" value="1"/>
</dbReference>
<evidence type="ECO:0000259" key="4">
    <source>
        <dbReference type="Pfam" id="PF03328"/>
    </source>
</evidence>
<dbReference type="GO" id="GO:0016832">
    <property type="term" value="F:aldehyde-lyase activity"/>
    <property type="evidence" value="ECO:0007669"/>
    <property type="project" value="TreeGrafter"/>
</dbReference>
<proteinExistence type="inferred from homology"/>
<dbReference type="InterPro" id="IPR005000">
    <property type="entry name" value="Aldolase/citrate-lyase_domain"/>
</dbReference>
<evidence type="ECO:0000313" key="6">
    <source>
        <dbReference type="Proteomes" id="UP000094626"/>
    </source>
</evidence>
<reference evidence="6" key="1">
    <citation type="journal article" date="2017" name="J. Biotechnol.">
        <title>Complete genome sequence of Novosphingobium resinovorum SA1, a versatile xenobiotic-degrading bacterium capable of utilizing sulfanilic acid.</title>
        <authorList>
            <person name="Hegedus B."/>
            <person name="Kos P.B."/>
            <person name="Balint B."/>
            <person name="Maroti G."/>
            <person name="Gan H.M."/>
            <person name="Perei K."/>
            <person name="Rakhely G."/>
        </authorList>
    </citation>
    <scope>NUCLEOTIDE SEQUENCE [LARGE SCALE GENOMIC DNA]</scope>
    <source>
        <strain evidence="6">SA1</strain>
    </source>
</reference>
<dbReference type="InterPro" id="IPR015813">
    <property type="entry name" value="Pyrv/PenolPyrv_kinase-like_dom"/>
</dbReference>
<dbReference type="InterPro" id="IPR040442">
    <property type="entry name" value="Pyrv_kinase-like_dom_sf"/>
</dbReference>
<evidence type="ECO:0000256" key="3">
    <source>
        <dbReference type="ARBA" id="ARBA00023239"/>
    </source>
</evidence>
<dbReference type="Pfam" id="PF03328">
    <property type="entry name" value="HpcH_HpaI"/>
    <property type="match status" value="1"/>
</dbReference>
<keyword evidence="6" id="KW-1185">Reference proteome</keyword>
<gene>
    <name evidence="5" type="ORF">BES08_06630</name>
</gene>
<dbReference type="SUPFAM" id="SSF51621">
    <property type="entry name" value="Phosphoenolpyruvate/pyruvate domain"/>
    <property type="match status" value="1"/>
</dbReference>
<comment type="similarity">
    <text evidence="1">Belongs to the HpcH/HpaI aldolase family.</text>
</comment>
<protein>
    <recommendedName>
        <fullName evidence="4">HpcH/HpaI aldolase/citrate lyase domain-containing protein</fullName>
    </recommendedName>
</protein>
<evidence type="ECO:0000256" key="2">
    <source>
        <dbReference type="ARBA" id="ARBA00022723"/>
    </source>
</evidence>
<dbReference type="Gene3D" id="3.20.20.60">
    <property type="entry name" value="Phosphoenolpyruvate-binding domains"/>
    <property type="match status" value="1"/>
</dbReference>
<feature type="domain" description="HpcH/HpaI aldolase/citrate lyase" evidence="4">
    <location>
        <begin position="34"/>
        <end position="242"/>
    </location>
</feature>
<dbReference type="AlphaFoldDB" id="A0A1D8A2X0"/>
<evidence type="ECO:0000313" key="5">
    <source>
        <dbReference type="EMBL" id="AOR76457.1"/>
    </source>
</evidence>
<dbReference type="OrthoDB" id="9802624at2"/>
<dbReference type="PANTHER" id="PTHR30502:SF0">
    <property type="entry name" value="PHOSPHOENOLPYRUVATE CARBOXYLASE FAMILY PROTEIN"/>
    <property type="match status" value="1"/>
</dbReference>
<sequence length="260" mass="27047">MYMTTLNPVLANASDMRAALKGGGMITSWFAMGSVPLIEIGAMDYFDAAIIDLQHGLWDRMTSHLAVSVLGPKPAIMRVAANTMPAIGEALDSGAEGVLVPLVETAEQARAAVAAATFPKDGIRSGGGVRPLAEGFTRYHKRSINPLIGVMIETSAGVDNAAEIAAVDGVDFVFIGTGDLALSLGCFPQIDERHEQACQSVFEACKRAGTPCGIFTTTAEAAAARIEQGYAMTVAANDVDILLHGFAQAGQAARKVAAHA</sequence>
<organism evidence="5 6">
    <name type="scientific">Novosphingobium resinovorum</name>
    <dbReference type="NCBI Taxonomy" id="158500"/>
    <lineage>
        <taxon>Bacteria</taxon>
        <taxon>Pseudomonadati</taxon>
        <taxon>Pseudomonadota</taxon>
        <taxon>Alphaproteobacteria</taxon>
        <taxon>Sphingomonadales</taxon>
        <taxon>Sphingomonadaceae</taxon>
        <taxon>Novosphingobium</taxon>
    </lineage>
</organism>
<keyword evidence="3" id="KW-0456">Lyase</keyword>
<dbReference type="KEGG" id="nre:BES08_06630"/>
<evidence type="ECO:0000256" key="1">
    <source>
        <dbReference type="ARBA" id="ARBA00005568"/>
    </source>
</evidence>